<dbReference type="InterPro" id="IPR000477">
    <property type="entry name" value="RT_dom"/>
</dbReference>
<dbReference type="eggNOG" id="KOG1075">
    <property type="taxonomic scope" value="Eukaryota"/>
</dbReference>
<organism evidence="2 3">
    <name type="scientific">Lepisosteus oculatus</name>
    <name type="common">Spotted gar</name>
    <dbReference type="NCBI Taxonomy" id="7918"/>
    <lineage>
        <taxon>Eukaryota</taxon>
        <taxon>Metazoa</taxon>
        <taxon>Chordata</taxon>
        <taxon>Craniata</taxon>
        <taxon>Vertebrata</taxon>
        <taxon>Euteleostomi</taxon>
        <taxon>Actinopterygii</taxon>
        <taxon>Neopterygii</taxon>
        <taxon>Holostei</taxon>
        <taxon>Semionotiformes</taxon>
        <taxon>Lepisosteidae</taxon>
        <taxon>Lepisosteus</taxon>
    </lineage>
</organism>
<dbReference type="CDD" id="cd09076">
    <property type="entry name" value="L1-EN"/>
    <property type="match status" value="1"/>
</dbReference>
<dbReference type="HOGENOM" id="CLU_000680_32_4_1"/>
<dbReference type="InParanoid" id="W5MT28"/>
<evidence type="ECO:0000313" key="3">
    <source>
        <dbReference type="Proteomes" id="UP000018468"/>
    </source>
</evidence>
<proteinExistence type="predicted"/>
<evidence type="ECO:0000259" key="1">
    <source>
        <dbReference type="PROSITE" id="PS50878"/>
    </source>
</evidence>
<dbReference type="OMA" id="WEENSEY"/>
<dbReference type="SUPFAM" id="SSF56672">
    <property type="entry name" value="DNA/RNA polymerases"/>
    <property type="match status" value="1"/>
</dbReference>
<dbReference type="Proteomes" id="UP000018468">
    <property type="component" value="Linkage group LG12"/>
</dbReference>
<dbReference type="GO" id="GO:0003824">
    <property type="term" value="F:catalytic activity"/>
    <property type="evidence" value="ECO:0007669"/>
    <property type="project" value="InterPro"/>
</dbReference>
<dbReference type="Pfam" id="PF03372">
    <property type="entry name" value="Exo_endo_phos"/>
    <property type="match status" value="1"/>
</dbReference>
<dbReference type="EMBL" id="AHAT01016400">
    <property type="status" value="NOT_ANNOTATED_CDS"/>
    <property type="molecule type" value="Genomic_DNA"/>
</dbReference>
<name>W5MT28_LEPOC</name>
<evidence type="ECO:0000313" key="2">
    <source>
        <dbReference type="Ensembl" id="ENSLOCP00000011537.1"/>
    </source>
</evidence>
<dbReference type="STRING" id="7918.ENSLOCP00000011537"/>
<dbReference type="PANTHER" id="PTHR47027:SF8">
    <property type="entry name" value="RIBONUCLEASE H"/>
    <property type="match status" value="1"/>
</dbReference>
<accession>W5MT28</accession>
<feature type="domain" description="Reverse transcriptase" evidence="1">
    <location>
        <begin position="438"/>
        <end position="674"/>
    </location>
</feature>
<dbReference type="PANTHER" id="PTHR47027">
    <property type="entry name" value="REVERSE TRANSCRIPTASE DOMAIN-CONTAINING PROTEIN"/>
    <property type="match status" value="1"/>
</dbReference>
<reference evidence="2" key="3">
    <citation type="submission" date="2025-09" db="UniProtKB">
        <authorList>
            <consortium name="Ensembl"/>
        </authorList>
    </citation>
    <scope>IDENTIFICATION</scope>
</reference>
<dbReference type="InterPro" id="IPR043502">
    <property type="entry name" value="DNA/RNA_pol_sf"/>
</dbReference>
<dbReference type="SUPFAM" id="SSF56219">
    <property type="entry name" value="DNase I-like"/>
    <property type="match status" value="1"/>
</dbReference>
<dbReference type="Ensembl" id="ENSLOCT00000011554.1">
    <property type="protein sequence ID" value="ENSLOCP00000011537.1"/>
    <property type="gene ID" value="ENSLOCG00000009450.1"/>
</dbReference>
<dbReference type="AlphaFoldDB" id="W5MT28"/>
<reference evidence="2" key="2">
    <citation type="submission" date="2025-08" db="UniProtKB">
        <authorList>
            <consortium name="Ensembl"/>
        </authorList>
    </citation>
    <scope>IDENTIFICATION</scope>
</reference>
<dbReference type="Gene3D" id="3.60.10.10">
    <property type="entry name" value="Endonuclease/exonuclease/phosphatase"/>
    <property type="match status" value="1"/>
</dbReference>
<reference evidence="3" key="1">
    <citation type="submission" date="2011-12" db="EMBL/GenBank/DDBJ databases">
        <title>The Draft Genome of Lepisosteus oculatus.</title>
        <authorList>
            <consortium name="The Broad Institute Genome Assembly &amp; Analysis Group"/>
            <consortium name="Computational R&amp;D Group"/>
            <consortium name="and Sequencing Platform"/>
            <person name="Di Palma F."/>
            <person name="Alfoldi J."/>
            <person name="Johnson J."/>
            <person name="Berlin A."/>
            <person name="Gnerre S."/>
            <person name="Jaffe D."/>
            <person name="MacCallum I."/>
            <person name="Young S."/>
            <person name="Walker B.J."/>
            <person name="Lander E.S."/>
            <person name="Lindblad-Toh K."/>
        </authorList>
    </citation>
    <scope>NUCLEOTIDE SEQUENCE [LARGE SCALE GENOMIC DNA]</scope>
</reference>
<keyword evidence="3" id="KW-1185">Reference proteome</keyword>
<protein>
    <recommendedName>
        <fullName evidence="1">Reverse transcriptase domain-containing protein</fullName>
    </recommendedName>
</protein>
<sequence>KTHKISTWNVRGMSQGKLDIIKREMIRLNIDLLGISELHWKDNSHFQLDVSVYYSGHQDTFRIRGKLLNITVLQVYAPTTDAPKRFNAKIEEALEQVPKKDIIYIMGDFNAKVGSQEEAKIIGWCGLGERNEAGDRLENHFRVSNTWFIQLKRRLYTWTAPNGQHRHQIDYILCSQHWKSSVLAIKTFPGADCGSDYELLVATIKVKFCNIKKNAPSKHFYVSKVPVSYKVAVKNRFKLLGNGNEDKQPDDLWQEFQSKIIKAAQESSAGTHRSKWLSAETIKDADQRRAAKAAGERLNAEFQRTARKDKEAYLDLRCKQMEEDCQKHTRNLFAQVKKILTSFTVRKGAINDKNRKVLTGQQCIRSRWREYTEELYTSTSDPEPPHDDPVEMEPAILDEEVVWVLKQLPNNKAPGIDCISAEMLWPVKPVAIKAICQKIWETSRWPKDWKRSVFILLAKKGDARDCCNYRTITLIPHVSKVLLKIIQQRLCPIIEAELPDSQAGFKRGRGTRDHITHLQWIMEKCHEHQKNIYICFIDYSRAFDCIEHDKLWKALQELGVPAHMIQVIRSFYKDQEATVRTQHGDTEWSKIEKGVRQGCILSPFLFDLYAEMIIKEESEINVKIGGRNINNLRYADDTTLLAEMEDGLKYLILRIKKESENMGLHLNIKKTKIM</sequence>
<dbReference type="PROSITE" id="PS50878">
    <property type="entry name" value="RT_POL"/>
    <property type="match status" value="1"/>
</dbReference>
<dbReference type="InterPro" id="IPR005135">
    <property type="entry name" value="Endo/exonuclease/phosphatase"/>
</dbReference>
<dbReference type="GeneTree" id="ENSGT01150000286929"/>
<dbReference type="InterPro" id="IPR036691">
    <property type="entry name" value="Endo/exonu/phosph_ase_sf"/>
</dbReference>
<dbReference type="Pfam" id="PF00078">
    <property type="entry name" value="RVT_1"/>
    <property type="match status" value="1"/>
</dbReference>
<dbReference type="CDD" id="cd01650">
    <property type="entry name" value="RT_nLTR_like"/>
    <property type="match status" value="1"/>
</dbReference>